<dbReference type="AlphaFoldDB" id="V9F4T4"/>
<protein>
    <submittedName>
        <fullName evidence="2">Uncharacterized protein</fullName>
    </submittedName>
</protein>
<dbReference type="EMBL" id="ANIZ01001552">
    <property type="protein sequence ID" value="ETI46514.1"/>
    <property type="molecule type" value="Genomic_DNA"/>
</dbReference>
<evidence type="ECO:0000313" key="3">
    <source>
        <dbReference type="Proteomes" id="UP000018721"/>
    </source>
</evidence>
<organism evidence="2 3">
    <name type="scientific">Phytophthora nicotianae P1569</name>
    <dbReference type="NCBI Taxonomy" id="1317065"/>
    <lineage>
        <taxon>Eukaryota</taxon>
        <taxon>Sar</taxon>
        <taxon>Stramenopiles</taxon>
        <taxon>Oomycota</taxon>
        <taxon>Peronosporomycetes</taxon>
        <taxon>Peronosporales</taxon>
        <taxon>Peronosporaceae</taxon>
        <taxon>Phytophthora</taxon>
    </lineage>
</organism>
<name>V9F4T4_PHYNI</name>
<dbReference type="InterPro" id="IPR043502">
    <property type="entry name" value="DNA/RNA_pol_sf"/>
</dbReference>
<sequence length="134" mass="15003">MSRHYGSDSAKSKPRPYPPAVYENPGSRWASPLLPVRKQGVTGDEYRQTCDYRLVNDLTEALISTMPNMTTSPLAEIYHASRKELVKVPATSAAIGKYLATLRDSLRTMHGPIADERLKQSLLNQKKRNEGTML</sequence>
<dbReference type="Proteomes" id="UP000018721">
    <property type="component" value="Unassembled WGS sequence"/>
</dbReference>
<accession>V9F4T4</accession>
<reference evidence="2 3" key="1">
    <citation type="submission" date="2013-11" db="EMBL/GenBank/DDBJ databases">
        <title>The Genome Sequence of Phytophthora parasitica P1569.</title>
        <authorList>
            <consortium name="The Broad Institute Genomics Platform"/>
            <person name="Russ C."/>
            <person name="Tyler B."/>
            <person name="Panabieres F."/>
            <person name="Shan W."/>
            <person name="Tripathy S."/>
            <person name="Grunwald N."/>
            <person name="Machado M."/>
            <person name="Johnson C.S."/>
            <person name="Arredondo F."/>
            <person name="Hong C."/>
            <person name="Coffey M."/>
            <person name="Young S.K."/>
            <person name="Zeng Q."/>
            <person name="Gargeya S."/>
            <person name="Fitzgerald M."/>
            <person name="Abouelleil A."/>
            <person name="Alvarado L."/>
            <person name="Chapman S.B."/>
            <person name="Gainer-Dewar J."/>
            <person name="Goldberg J."/>
            <person name="Griggs A."/>
            <person name="Gujja S."/>
            <person name="Hansen M."/>
            <person name="Howarth C."/>
            <person name="Imamovic A."/>
            <person name="Ireland A."/>
            <person name="Larimer J."/>
            <person name="McCowan C."/>
            <person name="Murphy C."/>
            <person name="Pearson M."/>
            <person name="Poon T.W."/>
            <person name="Priest M."/>
            <person name="Roberts A."/>
            <person name="Saif S."/>
            <person name="Shea T."/>
            <person name="Sykes S."/>
            <person name="Wortman J."/>
            <person name="Nusbaum C."/>
            <person name="Birren B."/>
        </authorList>
    </citation>
    <scope>NUCLEOTIDE SEQUENCE [LARGE SCALE GENOMIC DNA]</scope>
    <source>
        <strain evidence="2 3">P1569</strain>
    </source>
</reference>
<gene>
    <name evidence="2" type="ORF">F443_09071</name>
</gene>
<proteinExistence type="predicted"/>
<feature type="region of interest" description="Disordered" evidence="1">
    <location>
        <begin position="1"/>
        <end position="24"/>
    </location>
</feature>
<dbReference type="SUPFAM" id="SSF56672">
    <property type="entry name" value="DNA/RNA polymerases"/>
    <property type="match status" value="1"/>
</dbReference>
<evidence type="ECO:0000256" key="1">
    <source>
        <dbReference type="SAM" id="MobiDB-lite"/>
    </source>
</evidence>
<keyword evidence="3" id="KW-1185">Reference proteome</keyword>
<dbReference type="HOGENOM" id="CLU_1900346_0_0_1"/>
<comment type="caution">
    <text evidence="2">The sequence shown here is derived from an EMBL/GenBank/DDBJ whole genome shotgun (WGS) entry which is preliminary data.</text>
</comment>
<dbReference type="Gene3D" id="3.10.10.10">
    <property type="entry name" value="HIV Type 1 Reverse Transcriptase, subunit A, domain 1"/>
    <property type="match status" value="1"/>
</dbReference>
<evidence type="ECO:0000313" key="2">
    <source>
        <dbReference type="EMBL" id="ETI46514.1"/>
    </source>
</evidence>